<dbReference type="Pfam" id="PF00534">
    <property type="entry name" value="Glycos_transf_1"/>
    <property type="match status" value="1"/>
</dbReference>
<dbReference type="InterPro" id="IPR001296">
    <property type="entry name" value="Glyco_trans_1"/>
</dbReference>
<feature type="domain" description="Glycosyl transferase family 1" evidence="1">
    <location>
        <begin position="208"/>
        <end position="333"/>
    </location>
</feature>
<reference evidence="2 3" key="1">
    <citation type="journal article" date="2014" name="Genome Announc.">
        <title>Draft Genome Sequences of Two Isolates of the Roseobacter Group, Sulfitobacter sp. Strains 3SOLIMAR09 and 1FIGIMAR09, from Harbors of Mallorca Island (Mediterranean Sea).</title>
        <authorList>
            <person name="Mas-Llado M."/>
            <person name="Pina-Villalonga J.M."/>
            <person name="Brunet-Galmes I."/>
            <person name="Nogales B."/>
            <person name="Bosch R."/>
        </authorList>
    </citation>
    <scope>NUCLEOTIDE SEQUENCE [LARGE SCALE GENOMIC DNA]</scope>
    <source>
        <strain evidence="2 3">1FIGIMAR09</strain>
    </source>
</reference>
<dbReference type="EMBL" id="JEMU01000003">
    <property type="protein sequence ID" value="KAJ04150.1"/>
    <property type="molecule type" value="Genomic_DNA"/>
</dbReference>
<evidence type="ECO:0000259" key="1">
    <source>
        <dbReference type="Pfam" id="PF00534"/>
    </source>
</evidence>
<dbReference type="eggNOG" id="COG0438">
    <property type="taxonomic scope" value="Bacteria"/>
</dbReference>
<evidence type="ECO:0000313" key="3">
    <source>
        <dbReference type="Proteomes" id="UP000027337"/>
    </source>
</evidence>
<organism evidence="2 3">
    <name type="scientific">Sulfitobacter mediterraneus</name>
    <dbReference type="NCBI Taxonomy" id="83219"/>
    <lineage>
        <taxon>Bacteria</taxon>
        <taxon>Pseudomonadati</taxon>
        <taxon>Pseudomonadota</taxon>
        <taxon>Alphaproteobacteria</taxon>
        <taxon>Rhodobacterales</taxon>
        <taxon>Roseobacteraceae</taxon>
        <taxon>Sulfitobacter</taxon>
    </lineage>
</organism>
<dbReference type="CDD" id="cd03801">
    <property type="entry name" value="GT4_PimA-like"/>
    <property type="match status" value="1"/>
</dbReference>
<dbReference type="AlphaFoldDB" id="A0A061SWS4"/>
<dbReference type="InterPro" id="IPR050194">
    <property type="entry name" value="Glycosyltransferase_grp1"/>
</dbReference>
<keyword evidence="3" id="KW-1185">Reference proteome</keyword>
<dbReference type="Proteomes" id="UP000027337">
    <property type="component" value="Unassembled WGS sequence"/>
</dbReference>
<evidence type="ECO:0000313" key="2">
    <source>
        <dbReference type="EMBL" id="KAJ04150.1"/>
    </source>
</evidence>
<comment type="caution">
    <text evidence="2">The sequence shown here is derived from an EMBL/GenBank/DDBJ whole genome shotgun (WGS) entry which is preliminary data.</text>
</comment>
<dbReference type="SUPFAM" id="SSF53756">
    <property type="entry name" value="UDP-Glycosyltransferase/glycogen phosphorylase"/>
    <property type="match status" value="1"/>
</dbReference>
<protein>
    <submittedName>
        <fullName evidence="2">Glycosyl transferase family 1</fullName>
    </submittedName>
</protein>
<sequence>MMRLAFYAPMKPPDDPVPSGDRSIARGLVAALEHLGAEVTLASRFRSRDGRGNPEVQADLMAQATSEITRAVAQGKTAGWQAWLTYHNYYKAPDLIGPHVATALGIPYLQIESTRARKRLDGPWAAFAKAAEAASDTAQVIFYFTKHDAETLHCDAPQSQVLIHLPPFLNRNTLPAASDLTGPMLSVGMMRSAAKLPSYRIIAETLAMLPDTGWSLQIAGDGPARAEVEALMVPFGDKVRCLGALDEAALREVYRTSSLLFWPGVDEAFGMVYLEAQAAGLPVIAQDRPGVREVLAGASHPAVQDGPAALAARITDLMKNPAKRHKAASEARNMITQHHLLPAAAQVLRRGLAEAGVQ</sequence>
<accession>A0A061SWS4</accession>
<dbReference type="GO" id="GO:0016758">
    <property type="term" value="F:hexosyltransferase activity"/>
    <property type="evidence" value="ECO:0007669"/>
    <property type="project" value="TreeGrafter"/>
</dbReference>
<gene>
    <name evidence="2" type="ORF">PM02_04835</name>
</gene>
<proteinExistence type="predicted"/>
<dbReference type="PANTHER" id="PTHR45947">
    <property type="entry name" value="SULFOQUINOVOSYL TRANSFERASE SQD2"/>
    <property type="match status" value="1"/>
</dbReference>
<name>A0A061SWS4_9RHOB</name>
<keyword evidence="2" id="KW-0808">Transferase</keyword>
<dbReference type="Gene3D" id="3.40.50.2000">
    <property type="entry name" value="Glycogen Phosphorylase B"/>
    <property type="match status" value="2"/>
</dbReference>
<dbReference type="STRING" id="83219.PM02_04835"/>
<dbReference type="PANTHER" id="PTHR45947:SF3">
    <property type="entry name" value="SULFOQUINOVOSYL TRANSFERASE SQD2"/>
    <property type="match status" value="1"/>
</dbReference>